<accession>A0A3A4B3K3</accession>
<keyword evidence="3" id="KW-0378">Hydrolase</keyword>
<reference evidence="3 4" key="1">
    <citation type="submission" date="2018-09" db="EMBL/GenBank/DDBJ databases">
        <title>YIM 75507 draft genome.</title>
        <authorList>
            <person name="Tang S."/>
            <person name="Feng Y."/>
        </authorList>
    </citation>
    <scope>NUCLEOTIDE SEQUENCE [LARGE SCALE GENOMIC DNA]</scope>
    <source>
        <strain evidence="3 4">YIM 75507</strain>
    </source>
</reference>
<dbReference type="PANTHER" id="PTHR43798:SF33">
    <property type="entry name" value="HYDROLASE, PUTATIVE (AFU_ORTHOLOGUE AFUA_2G14860)-RELATED"/>
    <property type="match status" value="1"/>
</dbReference>
<dbReference type="SUPFAM" id="SSF53474">
    <property type="entry name" value="alpha/beta-Hydrolases"/>
    <property type="match status" value="1"/>
</dbReference>
<keyword evidence="4" id="KW-1185">Reference proteome</keyword>
<sequence>MASPARRPRAPPLTTPAARRTKGTPMSRHLTIPAADTRIQAVDTPGDGPALLFLNGAFATQRSWKPVLDRLAGKHRTVTFDARGRGKSGPSSDYSIRGAVDDIGRVITATGAERPILVGWSHGATIAVRYAAEHPERVSGLVLIDGAFPISMFDDAGKDGVRRQFRRLGWIMRILAALGLSAKMTPAQSAELVIELDAVNGRLGPDFEALTIPAVYVVGTGAHSGASDQEMRTMRAAAAQACAGNKRVSVFATSPSNHVRILSKDPGTVAAAITDVIRRSQ</sequence>
<dbReference type="InterPro" id="IPR000073">
    <property type="entry name" value="AB_hydrolase_1"/>
</dbReference>
<dbReference type="OrthoDB" id="3366103at2"/>
<feature type="domain" description="AB hydrolase-1" evidence="2">
    <location>
        <begin position="49"/>
        <end position="157"/>
    </location>
</feature>
<evidence type="ECO:0000256" key="1">
    <source>
        <dbReference type="SAM" id="MobiDB-lite"/>
    </source>
</evidence>
<dbReference type="InterPro" id="IPR050266">
    <property type="entry name" value="AB_hydrolase_sf"/>
</dbReference>
<dbReference type="InterPro" id="IPR029058">
    <property type="entry name" value="AB_hydrolase_fold"/>
</dbReference>
<dbReference type="Pfam" id="PF00561">
    <property type="entry name" value="Abhydrolase_1"/>
    <property type="match status" value="1"/>
</dbReference>
<evidence type="ECO:0000313" key="4">
    <source>
        <dbReference type="Proteomes" id="UP000265768"/>
    </source>
</evidence>
<protein>
    <submittedName>
        <fullName evidence="3">Alpha/beta hydrolase</fullName>
    </submittedName>
</protein>
<dbReference type="Proteomes" id="UP000265768">
    <property type="component" value="Unassembled WGS sequence"/>
</dbReference>
<organism evidence="3 4">
    <name type="scientific">Bailinhaonella thermotolerans</name>
    <dbReference type="NCBI Taxonomy" id="1070861"/>
    <lineage>
        <taxon>Bacteria</taxon>
        <taxon>Bacillati</taxon>
        <taxon>Actinomycetota</taxon>
        <taxon>Actinomycetes</taxon>
        <taxon>Streptosporangiales</taxon>
        <taxon>Streptosporangiaceae</taxon>
        <taxon>Bailinhaonella</taxon>
    </lineage>
</organism>
<dbReference type="PRINTS" id="PR00111">
    <property type="entry name" value="ABHYDROLASE"/>
</dbReference>
<proteinExistence type="predicted"/>
<dbReference type="EMBL" id="QZEY01000001">
    <property type="protein sequence ID" value="RJL35751.1"/>
    <property type="molecule type" value="Genomic_DNA"/>
</dbReference>
<name>A0A3A4B3K3_9ACTN</name>
<dbReference type="GO" id="GO:0016020">
    <property type="term" value="C:membrane"/>
    <property type="evidence" value="ECO:0007669"/>
    <property type="project" value="TreeGrafter"/>
</dbReference>
<evidence type="ECO:0000313" key="3">
    <source>
        <dbReference type="EMBL" id="RJL35751.1"/>
    </source>
</evidence>
<evidence type="ECO:0000259" key="2">
    <source>
        <dbReference type="Pfam" id="PF00561"/>
    </source>
</evidence>
<dbReference type="GO" id="GO:0016787">
    <property type="term" value="F:hydrolase activity"/>
    <property type="evidence" value="ECO:0007669"/>
    <property type="project" value="UniProtKB-KW"/>
</dbReference>
<feature type="region of interest" description="Disordered" evidence="1">
    <location>
        <begin position="1"/>
        <end position="28"/>
    </location>
</feature>
<comment type="caution">
    <text evidence="3">The sequence shown here is derived from an EMBL/GenBank/DDBJ whole genome shotgun (WGS) entry which is preliminary data.</text>
</comment>
<dbReference type="PANTHER" id="PTHR43798">
    <property type="entry name" value="MONOACYLGLYCEROL LIPASE"/>
    <property type="match status" value="1"/>
</dbReference>
<gene>
    <name evidence="3" type="ORF">D5H75_02915</name>
</gene>
<dbReference type="AlphaFoldDB" id="A0A3A4B3K3"/>
<dbReference type="Gene3D" id="3.40.50.1820">
    <property type="entry name" value="alpha/beta hydrolase"/>
    <property type="match status" value="1"/>
</dbReference>